<reference evidence="3" key="1">
    <citation type="submission" date="2015-09" db="EMBL/GenBank/DDBJ databases">
        <title>De novo assembly of Pectinophora gossypiella (Pink Bollworm) gut transcriptome.</title>
        <authorList>
            <person name="Tassone E.E."/>
        </authorList>
    </citation>
    <scope>NUCLEOTIDE SEQUENCE</scope>
</reference>
<dbReference type="OrthoDB" id="8922241at2759"/>
<evidence type="ECO:0000313" key="3">
    <source>
        <dbReference type="EMBL" id="JAT79531.1"/>
    </source>
</evidence>
<dbReference type="InterPro" id="IPR036236">
    <property type="entry name" value="Znf_C2H2_sf"/>
</dbReference>
<dbReference type="SUPFAM" id="SSF57667">
    <property type="entry name" value="beta-beta-alpha zinc fingers"/>
    <property type="match status" value="1"/>
</dbReference>
<keyword evidence="1" id="KW-0479">Metal-binding</keyword>
<feature type="non-terminal residue" evidence="3">
    <location>
        <position position="1"/>
    </location>
</feature>
<dbReference type="Gene3D" id="3.30.160.60">
    <property type="entry name" value="Classic Zinc Finger"/>
    <property type="match status" value="1"/>
</dbReference>
<evidence type="ECO:0000259" key="2">
    <source>
        <dbReference type="PROSITE" id="PS50157"/>
    </source>
</evidence>
<dbReference type="SMART" id="SM00355">
    <property type="entry name" value="ZnF_C2H2"/>
    <property type="match status" value="2"/>
</dbReference>
<protein>
    <recommendedName>
        <fullName evidence="2">C2H2-type domain-containing protein</fullName>
    </recommendedName>
</protein>
<dbReference type="PROSITE" id="PS00028">
    <property type="entry name" value="ZINC_FINGER_C2H2_1"/>
    <property type="match status" value="2"/>
</dbReference>
<keyword evidence="1" id="KW-0863">Zinc-finger</keyword>
<proteinExistence type="predicted"/>
<dbReference type="GO" id="GO:0008270">
    <property type="term" value="F:zinc ion binding"/>
    <property type="evidence" value="ECO:0007669"/>
    <property type="project" value="UniProtKB-KW"/>
</dbReference>
<keyword evidence="1" id="KW-0862">Zinc</keyword>
<evidence type="ECO:0000256" key="1">
    <source>
        <dbReference type="PROSITE-ProRule" id="PRU00042"/>
    </source>
</evidence>
<gene>
    <name evidence="3" type="ORF">g.302</name>
</gene>
<dbReference type="AlphaFoldDB" id="A0A1E1VXX7"/>
<name>A0A1E1VXX7_PECGO</name>
<sequence>LLCSNATPIKGRWGLGYTCCFCPKQFQDPNDLKKHNETHDDSEKAEFMKGKDCGEFVVKLDVTNLECKLCSEEMDSLDELTMHLREKHSKIIHEDVPNQIVPFKFDTDVLK</sequence>
<organism evidence="3">
    <name type="scientific">Pectinophora gossypiella</name>
    <name type="common">Cotton pink bollworm</name>
    <name type="synonym">Depressaria gossypiella</name>
    <dbReference type="NCBI Taxonomy" id="13191"/>
    <lineage>
        <taxon>Eukaryota</taxon>
        <taxon>Metazoa</taxon>
        <taxon>Ecdysozoa</taxon>
        <taxon>Arthropoda</taxon>
        <taxon>Hexapoda</taxon>
        <taxon>Insecta</taxon>
        <taxon>Pterygota</taxon>
        <taxon>Neoptera</taxon>
        <taxon>Endopterygota</taxon>
        <taxon>Lepidoptera</taxon>
        <taxon>Glossata</taxon>
        <taxon>Ditrysia</taxon>
        <taxon>Gelechioidea</taxon>
        <taxon>Gelechiidae</taxon>
        <taxon>Apatetrinae</taxon>
        <taxon>Pectinophora</taxon>
    </lineage>
</organism>
<feature type="non-terminal residue" evidence="3">
    <location>
        <position position="111"/>
    </location>
</feature>
<feature type="domain" description="C2H2-type" evidence="2">
    <location>
        <begin position="17"/>
        <end position="44"/>
    </location>
</feature>
<dbReference type="EMBL" id="GDQN01011523">
    <property type="protein sequence ID" value="JAT79531.1"/>
    <property type="molecule type" value="Transcribed_RNA"/>
</dbReference>
<dbReference type="PROSITE" id="PS50157">
    <property type="entry name" value="ZINC_FINGER_C2H2_2"/>
    <property type="match status" value="1"/>
</dbReference>
<dbReference type="InterPro" id="IPR013087">
    <property type="entry name" value="Znf_C2H2_type"/>
</dbReference>
<accession>A0A1E1VXX7</accession>